<dbReference type="Pfam" id="PF13426">
    <property type="entry name" value="PAS_9"/>
    <property type="match status" value="1"/>
</dbReference>
<evidence type="ECO:0000256" key="5">
    <source>
        <dbReference type="ARBA" id="ARBA00022777"/>
    </source>
</evidence>
<keyword evidence="3" id="KW-0597">Phosphoprotein</keyword>
<gene>
    <name evidence="8" type="ORF">SAMN05192540_3843</name>
</gene>
<dbReference type="SUPFAM" id="SSF55785">
    <property type="entry name" value="PYP-like sensor domain (PAS domain)"/>
    <property type="match status" value="5"/>
</dbReference>
<protein>
    <recommendedName>
        <fullName evidence="2">histidine kinase</fullName>
        <ecNumber evidence="2">2.7.13.3</ecNumber>
    </recommendedName>
</protein>
<feature type="domain" description="PAC" evidence="7">
    <location>
        <begin position="794"/>
        <end position="846"/>
    </location>
</feature>
<dbReference type="SMART" id="SM00086">
    <property type="entry name" value="PAC"/>
    <property type="match status" value="3"/>
</dbReference>
<dbReference type="SMART" id="SM00065">
    <property type="entry name" value="GAF"/>
    <property type="match status" value="1"/>
</dbReference>
<dbReference type="GO" id="GO:0004673">
    <property type="term" value="F:protein histidine kinase activity"/>
    <property type="evidence" value="ECO:0007669"/>
    <property type="project" value="UniProtKB-EC"/>
</dbReference>
<dbReference type="SUPFAM" id="SSF55781">
    <property type="entry name" value="GAF domain-like"/>
    <property type="match status" value="2"/>
</dbReference>
<dbReference type="EMBL" id="FNTB01000001">
    <property type="protein sequence ID" value="SEC70050.1"/>
    <property type="molecule type" value="Genomic_DNA"/>
</dbReference>
<evidence type="ECO:0000256" key="2">
    <source>
        <dbReference type="ARBA" id="ARBA00012438"/>
    </source>
</evidence>
<dbReference type="InterPro" id="IPR029016">
    <property type="entry name" value="GAF-like_dom_sf"/>
</dbReference>
<accession>A0A1H4UN83</accession>
<dbReference type="OrthoDB" id="1419493at2"/>
<dbReference type="Gene3D" id="2.10.70.100">
    <property type="match status" value="1"/>
</dbReference>
<dbReference type="InterPro" id="IPR000700">
    <property type="entry name" value="PAS-assoc_C"/>
</dbReference>
<dbReference type="InterPro" id="IPR003018">
    <property type="entry name" value="GAF"/>
</dbReference>
<comment type="catalytic activity">
    <reaction evidence="1">
        <text>ATP + protein L-histidine = ADP + protein N-phospho-L-histidine.</text>
        <dbReference type="EC" id="2.7.13.3"/>
    </reaction>
</comment>
<sequence length="1048" mass="121311">MKLPPLSELKKSTSQDVIFDLCPHPMWIYDIETLAFLKVNKEAIRQYGYTEEEFLSMTIMDIRPKEDFSTLKIAIEHIQYREGPYKEGFFRHKSKSGVVFPVMLKANLLTFEGKHAEIVNAIDISKTIDYEKKIQRQARIFQSISDVNNNLVRNSDLNEALNNCFRIVSETLKLDRIYFVQNDSENTTISLKVVRSKVKHESENSPEKFEKIPFVLLQKILPQLRNGNKVEARISGLKDSDFKEYMQKKSIQSMLILPLNTDGVFKGFIGVDDCFKERKWEKEELKLLDTLTTNLSLLIDKADSFLKVKESENRFKALVQKGNELITILDAFGIFKYVSPTHFTMLGIPVDELEGTSFFDLISPEDVSLIKKGFQHVLHGKQLSLPPYRVMDSNGNYIWLETVFTNHFLEPSVKGIVANTINVTNNVQYEMKRELIYSFSMTIGKAGLLKECLSNAFSLLLDLDVVGAYEFWLLSKDNRRLNLMAKGGVDGEAEDFLSYNRPVNKNQLHTGLHHHVWETQERTIWNNLGTHLKFERAQAAINAGIETAMGIPVFNNDQFMGCLVLFSRMDKNVVQNTRYLFEDLGVELGSVLAQKIVEEEYRDFFEISPDPFCIIGFDGKIKQVNEACAKSLGIQKNDLVGSDYYKFVHESDRAFLNQKFNDDKEIFIDEGNELRMITANGDVKWFVWSGTIKHEEKLILAVAKDITSQKYVEKSLTQANKQLKQAQKIAKLGYWKKDFEKEIFVWSAETYEIFGYTPENFEPTIANVTETFHPDDRYYIESNPKHHLEPGEVKGFEHRIITASGDLRWVHQESQLILDEEGNPSHFEGTIQDITENKEYEKQLEIYNERFHLAMLASNQMIWELHHEKNVVIRSYIDSEGNEQGYEETFSLDNSWFKSIHPEDLTRVWEVLNKNISNKKLKHWALEYRVKVENGHYGYVVDKCHILRDTNGNPIRSVGSIMDITISKNQVERIRCQNKTLKEIAWLQSHAIRAPLTRIMSLLYLYKNDDKGKLGIEDLLKMISSSAKEIDEEIHKITQITNNTYQND</sequence>
<dbReference type="AlphaFoldDB" id="A0A1H4UN83"/>
<evidence type="ECO:0000259" key="7">
    <source>
        <dbReference type="PROSITE" id="PS50113"/>
    </source>
</evidence>
<reference evidence="8 9" key="1">
    <citation type="submission" date="2016-10" db="EMBL/GenBank/DDBJ databases">
        <authorList>
            <person name="de Groot N.N."/>
        </authorList>
    </citation>
    <scope>NUCLEOTIDE SEQUENCE [LARGE SCALE GENOMIC DNA]</scope>
    <source>
        <strain evidence="8 9">MAR_2009_71</strain>
    </source>
</reference>
<dbReference type="Proteomes" id="UP000183038">
    <property type="component" value="Unassembled WGS sequence"/>
</dbReference>
<dbReference type="PANTHER" id="PTHR43304">
    <property type="entry name" value="PHYTOCHROME-LIKE PROTEIN CPH1"/>
    <property type="match status" value="1"/>
</dbReference>
<feature type="domain" description="PAS" evidence="6">
    <location>
        <begin position="719"/>
        <end position="791"/>
    </location>
</feature>
<dbReference type="PROSITE" id="PS50113">
    <property type="entry name" value="PAC"/>
    <property type="match status" value="1"/>
</dbReference>
<proteinExistence type="predicted"/>
<keyword evidence="5" id="KW-0418">Kinase</keyword>
<dbReference type="InterPro" id="IPR000014">
    <property type="entry name" value="PAS"/>
</dbReference>
<organism evidence="8 9">
    <name type="scientific">Maribacter dokdonensis</name>
    <dbReference type="NCBI Taxonomy" id="320912"/>
    <lineage>
        <taxon>Bacteria</taxon>
        <taxon>Pseudomonadati</taxon>
        <taxon>Bacteroidota</taxon>
        <taxon>Flavobacteriia</taxon>
        <taxon>Flavobacteriales</taxon>
        <taxon>Flavobacteriaceae</taxon>
        <taxon>Maribacter</taxon>
    </lineage>
</organism>
<evidence type="ECO:0000259" key="6">
    <source>
        <dbReference type="PROSITE" id="PS50112"/>
    </source>
</evidence>
<evidence type="ECO:0000313" key="9">
    <source>
        <dbReference type="Proteomes" id="UP000183038"/>
    </source>
</evidence>
<dbReference type="Gene3D" id="3.30.450.40">
    <property type="match status" value="2"/>
</dbReference>
<dbReference type="InterPro" id="IPR001610">
    <property type="entry name" value="PAC"/>
</dbReference>
<dbReference type="Pfam" id="PF08447">
    <property type="entry name" value="PAS_3"/>
    <property type="match status" value="4"/>
</dbReference>
<dbReference type="EC" id="2.7.13.3" evidence="2"/>
<feature type="domain" description="PAS" evidence="6">
    <location>
        <begin position="597"/>
        <end position="661"/>
    </location>
</feature>
<dbReference type="PROSITE" id="PS50112">
    <property type="entry name" value="PAS"/>
    <property type="match status" value="3"/>
</dbReference>
<evidence type="ECO:0000256" key="1">
    <source>
        <dbReference type="ARBA" id="ARBA00000085"/>
    </source>
</evidence>
<name>A0A1H4UN83_9FLAO</name>
<dbReference type="PANTHER" id="PTHR43304:SF1">
    <property type="entry name" value="PAC DOMAIN-CONTAINING PROTEIN"/>
    <property type="match status" value="1"/>
</dbReference>
<feature type="domain" description="PAS" evidence="6">
    <location>
        <begin position="311"/>
        <end position="381"/>
    </location>
</feature>
<dbReference type="Gene3D" id="3.30.450.20">
    <property type="entry name" value="PAS domain"/>
    <property type="match status" value="5"/>
</dbReference>
<dbReference type="SMART" id="SM00091">
    <property type="entry name" value="PAS"/>
    <property type="match status" value="5"/>
</dbReference>
<evidence type="ECO:0000256" key="3">
    <source>
        <dbReference type="ARBA" id="ARBA00022553"/>
    </source>
</evidence>
<keyword evidence="4" id="KW-0808">Transferase</keyword>
<dbReference type="InterPro" id="IPR052162">
    <property type="entry name" value="Sensor_kinase/Photoreceptor"/>
</dbReference>
<dbReference type="InterPro" id="IPR035965">
    <property type="entry name" value="PAS-like_dom_sf"/>
</dbReference>
<evidence type="ECO:0000256" key="4">
    <source>
        <dbReference type="ARBA" id="ARBA00022679"/>
    </source>
</evidence>
<dbReference type="InterPro" id="IPR013655">
    <property type="entry name" value="PAS_fold_3"/>
</dbReference>
<evidence type="ECO:0000313" key="8">
    <source>
        <dbReference type="EMBL" id="SEC70050.1"/>
    </source>
</evidence>
<dbReference type="CDD" id="cd00130">
    <property type="entry name" value="PAS"/>
    <property type="match status" value="5"/>
</dbReference>
<dbReference type="NCBIfam" id="TIGR00229">
    <property type="entry name" value="sensory_box"/>
    <property type="match status" value="4"/>
</dbReference>